<sequence length="486" mass="55737">MSASVEEHINAPDYCTINAGISFFSKCKSVNCPAFKKNIVINSGYVTGDLGRLSQSLCCPVCKTTASEFFKIGIACSEVLIEGKDINGEKIKIFKSVSNFEDIDFKLENCKFVMLETWAYTNPPKYTILWINSLGYDKHIKLAGDVSEITLFDYAENFENMLRVPKASQVYYFGGIQIYKLNPKLTSINKYLSVVNIESRMPKSLAFLIDNQSEFKITTSAKKLYDAIFEMTESYNIQNFFISNISIKNSNNQRYTFDTLLSIIPDNEIIYLSTINLSDKFNLTVDFKDLSINFDFDPNTPISELKYILSLKYKIHENYLSISSTFTEIDEEGTLLSNNPDMIIINDLRRGGNIALPNLNDDEKIIYIKHNDGAPNYRVVREGLNWKSYCRNRECAAQGQIVISNSGYGIKEYSKNITDVMCPACSKKVNPESLGFYKCRQMFLGTTLSRKVERGNLVIYENDEFNYFKEHKKHEWLRFKIQVDKL</sequence>
<dbReference type="EMBL" id="MPUH01000668">
    <property type="protein sequence ID" value="OMJ75792.1"/>
    <property type="molecule type" value="Genomic_DNA"/>
</dbReference>
<reference evidence="1 2" key="1">
    <citation type="submission" date="2016-11" db="EMBL/GenBank/DDBJ databases">
        <title>The macronuclear genome of Stentor coeruleus: a giant cell with tiny introns.</title>
        <authorList>
            <person name="Slabodnick M."/>
            <person name="Ruby J.G."/>
            <person name="Reiff S.B."/>
            <person name="Swart E.C."/>
            <person name="Gosai S."/>
            <person name="Prabakaran S."/>
            <person name="Witkowska E."/>
            <person name="Larue G.E."/>
            <person name="Fisher S."/>
            <person name="Freeman R.M."/>
            <person name="Gunawardena J."/>
            <person name="Chu W."/>
            <person name="Stover N.A."/>
            <person name="Gregory B.D."/>
            <person name="Nowacki M."/>
            <person name="Derisi J."/>
            <person name="Roy S.W."/>
            <person name="Marshall W.F."/>
            <person name="Sood P."/>
        </authorList>
    </citation>
    <scope>NUCLEOTIDE SEQUENCE [LARGE SCALE GENOMIC DNA]</scope>
    <source>
        <strain evidence="1">WM001</strain>
    </source>
</reference>
<organism evidence="1 2">
    <name type="scientific">Stentor coeruleus</name>
    <dbReference type="NCBI Taxonomy" id="5963"/>
    <lineage>
        <taxon>Eukaryota</taxon>
        <taxon>Sar</taxon>
        <taxon>Alveolata</taxon>
        <taxon>Ciliophora</taxon>
        <taxon>Postciliodesmatophora</taxon>
        <taxon>Heterotrichea</taxon>
        <taxon>Heterotrichida</taxon>
        <taxon>Stentoridae</taxon>
        <taxon>Stentor</taxon>
    </lineage>
</organism>
<dbReference type="AlphaFoldDB" id="A0A1R2BGA0"/>
<accession>A0A1R2BGA0</accession>
<dbReference type="Proteomes" id="UP000187209">
    <property type="component" value="Unassembled WGS sequence"/>
</dbReference>
<evidence type="ECO:0000313" key="1">
    <source>
        <dbReference type="EMBL" id="OMJ75792.1"/>
    </source>
</evidence>
<keyword evidence="2" id="KW-1185">Reference proteome</keyword>
<proteinExistence type="predicted"/>
<evidence type="ECO:0000313" key="2">
    <source>
        <dbReference type="Proteomes" id="UP000187209"/>
    </source>
</evidence>
<gene>
    <name evidence="1" type="ORF">SteCoe_24971</name>
</gene>
<name>A0A1R2BGA0_9CILI</name>
<protein>
    <submittedName>
        <fullName evidence="1">Uncharacterized protein</fullName>
    </submittedName>
</protein>
<comment type="caution">
    <text evidence="1">The sequence shown here is derived from an EMBL/GenBank/DDBJ whole genome shotgun (WGS) entry which is preliminary data.</text>
</comment>